<evidence type="ECO:0000313" key="3">
    <source>
        <dbReference type="Proteomes" id="UP000190774"/>
    </source>
</evidence>
<proteinExistence type="predicted"/>
<feature type="signal peptide" evidence="1">
    <location>
        <begin position="1"/>
        <end position="24"/>
    </location>
</feature>
<sequence length="263" mass="27368">MLSSAHLFRCLAFGLLASAAPLSAATLFMEDFTGESVGQATESWRSFNSVNVAGTAYGGTGITNGVSSPTGENPNPYLYAQNSTANGGTTTVDYFLFTTSTTATLGASAFTGLVPADYSAFSASWQQNTGGTMTGMSYYLTVQVDGAWYATPSGGVDGPGANQYQVDLLNASWYAVSFTQGTSMSLDTGASTISSSTLFGPGEAITGLGFYVKNFPGANTTGSDFRTIRFDNLTITGTPEPSRAMLLGLALTGLVLRRRRMGC</sequence>
<evidence type="ECO:0000313" key="2">
    <source>
        <dbReference type="EMBL" id="SKA86162.1"/>
    </source>
</evidence>
<name>A0A1T4X988_9BACT</name>
<dbReference type="EMBL" id="FUYE01000003">
    <property type="protein sequence ID" value="SKA86162.1"/>
    <property type="molecule type" value="Genomic_DNA"/>
</dbReference>
<feature type="chain" id="PRO_5012165283" evidence="1">
    <location>
        <begin position="25"/>
        <end position="263"/>
    </location>
</feature>
<evidence type="ECO:0000256" key="1">
    <source>
        <dbReference type="SAM" id="SignalP"/>
    </source>
</evidence>
<gene>
    <name evidence="2" type="ORF">SAMN02745166_01257</name>
</gene>
<dbReference type="NCBIfam" id="TIGR02595">
    <property type="entry name" value="PEP_CTERM"/>
    <property type="match status" value="1"/>
</dbReference>
<dbReference type="RefSeq" id="WP_078812450.1">
    <property type="nucleotide sequence ID" value="NZ_FUYE01000003.1"/>
</dbReference>
<reference evidence="3" key="1">
    <citation type="submission" date="2017-02" db="EMBL/GenBank/DDBJ databases">
        <authorList>
            <person name="Varghese N."/>
            <person name="Submissions S."/>
        </authorList>
    </citation>
    <scope>NUCLEOTIDE SEQUENCE [LARGE SCALE GENOMIC DNA]</scope>
    <source>
        <strain evidence="3">ATCC 700200</strain>
    </source>
</reference>
<dbReference type="AlphaFoldDB" id="A0A1T4X988"/>
<dbReference type="InterPro" id="IPR013424">
    <property type="entry name" value="Ice-binding_C"/>
</dbReference>
<keyword evidence="3" id="KW-1185">Reference proteome</keyword>
<accession>A0A1T4X988</accession>
<organism evidence="2 3">
    <name type="scientific">Prosthecobacter debontii</name>
    <dbReference type="NCBI Taxonomy" id="48467"/>
    <lineage>
        <taxon>Bacteria</taxon>
        <taxon>Pseudomonadati</taxon>
        <taxon>Verrucomicrobiota</taxon>
        <taxon>Verrucomicrobiia</taxon>
        <taxon>Verrucomicrobiales</taxon>
        <taxon>Verrucomicrobiaceae</taxon>
        <taxon>Prosthecobacter</taxon>
    </lineage>
</organism>
<protein>
    <submittedName>
        <fullName evidence="2">PEP-CTERM protein-sorting domain-containing protein</fullName>
    </submittedName>
</protein>
<dbReference type="Proteomes" id="UP000190774">
    <property type="component" value="Unassembled WGS sequence"/>
</dbReference>
<dbReference type="OrthoDB" id="206530at2"/>
<keyword evidence="1" id="KW-0732">Signal</keyword>